<proteinExistence type="predicted"/>
<protein>
    <submittedName>
        <fullName evidence="1">Uncharacterized protein</fullName>
    </submittedName>
</protein>
<reference evidence="1" key="1">
    <citation type="journal article" date="2021" name="G3 (Bethesda)">
        <title>Genomic diversity, chromosomal rearrangements, and interspecies hybridization in the ogataea polymorpha species complex.</title>
        <authorList>
            <person name="Hanson S.J."/>
            <person name="Cinneide E.O."/>
            <person name="Salzberg L.I."/>
            <person name="Wolfe K.H."/>
            <person name="McGowan J."/>
            <person name="Fitzpatrick D.A."/>
            <person name="Matlin K."/>
        </authorList>
    </citation>
    <scope>NUCLEOTIDE SEQUENCE</scope>
    <source>
        <strain evidence="1">61-244</strain>
    </source>
</reference>
<gene>
    <name evidence="1" type="ORF">KL928_001430</name>
</gene>
<evidence type="ECO:0000313" key="1">
    <source>
        <dbReference type="EMBL" id="KAG7821346.1"/>
    </source>
</evidence>
<dbReference type="AlphaFoldDB" id="A0AAN6DI22"/>
<dbReference type="GeneID" id="66125481"/>
<sequence>MKRSEQYRYFPGTRNWRSTQRFEDSWYYVFINDTDMHPMLSRRSGTKKDRRKHNLLTIGAVAYQMLRDSLQKFLSLPHC</sequence>
<dbReference type="Proteomes" id="UP001196530">
    <property type="component" value="Unassembled WGS sequence"/>
</dbReference>
<dbReference type="RefSeq" id="XP_043061889.1">
    <property type="nucleotide sequence ID" value="XM_043201795.1"/>
</dbReference>
<name>A0AAN6DI22_PICAN</name>
<evidence type="ECO:0000313" key="2">
    <source>
        <dbReference type="Proteomes" id="UP001196530"/>
    </source>
</evidence>
<dbReference type="EMBL" id="JAHLUX010000002">
    <property type="protein sequence ID" value="KAG7821346.1"/>
    <property type="molecule type" value="Genomic_DNA"/>
</dbReference>
<comment type="caution">
    <text evidence="1">The sequence shown here is derived from an EMBL/GenBank/DDBJ whole genome shotgun (WGS) entry which is preliminary data.</text>
</comment>
<organism evidence="1 2">
    <name type="scientific">Pichia angusta</name>
    <name type="common">Yeast</name>
    <name type="synonym">Hansenula polymorpha</name>
    <dbReference type="NCBI Taxonomy" id="870730"/>
    <lineage>
        <taxon>Eukaryota</taxon>
        <taxon>Fungi</taxon>
        <taxon>Dikarya</taxon>
        <taxon>Ascomycota</taxon>
        <taxon>Saccharomycotina</taxon>
        <taxon>Pichiomycetes</taxon>
        <taxon>Pichiales</taxon>
        <taxon>Pichiaceae</taxon>
        <taxon>Ogataea</taxon>
    </lineage>
</organism>
<accession>A0AAN6DI22</accession>